<dbReference type="Pfam" id="PF00012">
    <property type="entry name" value="HSP70"/>
    <property type="match status" value="1"/>
</dbReference>
<dbReference type="EMBL" id="JADIMQ010000072">
    <property type="protein sequence ID" value="MBO8448586.1"/>
    <property type="molecule type" value="Genomic_DNA"/>
</dbReference>
<dbReference type="PANTHER" id="PTHR42749">
    <property type="entry name" value="CELL SHAPE-DETERMINING PROTEIN MREB"/>
    <property type="match status" value="1"/>
</dbReference>
<dbReference type="Gene3D" id="3.30.420.40">
    <property type="match status" value="2"/>
</dbReference>
<sequence>MKLIVGIDFGTSTTVVRYKEEGTNNIKAIKDADGRSDIIPSVIFRHTANGTTEYGVSALNVAESPVQGTAITNFKMDLLDARKREGAKKLIEEYLKYIYSLFKEQTKHLYPTSTDIYISYPAKWDDSMAQIMKDAVADAGFKGNIKGIKEPEAAIRNILCNHLKDLQRTKLLGTDRPLRILVLDMGAGTTDISLFKVTIDKEGIPHLTEPLTYPSREEVILCGGREIDLALQDYLIRYCKEKGFEIIPDAVDLINVKRWKETAVSNNLKQEKPVPLLPSLALLLKYSGRNDIINAFSIDRKDFESATKDHWEKLYSLIKSAISQYKYADAEDFDFVCLTGGHSVWYTVPKLFNGEGVCDFIAEDGKEDALDFKKLKDDPWRVTAINDTLPHESVARGLCLMDQKIIYETSSSNNVWAKITVNNDEGDIVQVVNKLDDVLPVEKNLSYNTTIQRNHVLGKLGVEMQIDIYEGETLENAEHRVLKMDQAAGNIISRLILALFVFPLFMQLGIDISVGVKMKMTEEGILEIDGEFKLDNNDSYKFTYDDFN</sequence>
<evidence type="ECO:0000256" key="2">
    <source>
        <dbReference type="ARBA" id="ARBA00022840"/>
    </source>
</evidence>
<dbReference type="Gene3D" id="3.90.640.10">
    <property type="entry name" value="Actin, Chain A, domain 4"/>
    <property type="match status" value="1"/>
</dbReference>
<gene>
    <name evidence="3" type="ORF">IAC29_04870</name>
</gene>
<accession>A0A9D9EL72</accession>
<dbReference type="AlphaFoldDB" id="A0A9D9EL72"/>
<proteinExistence type="predicted"/>
<keyword evidence="1" id="KW-0547">Nucleotide-binding</keyword>
<dbReference type="GO" id="GO:0005524">
    <property type="term" value="F:ATP binding"/>
    <property type="evidence" value="ECO:0007669"/>
    <property type="project" value="UniProtKB-KW"/>
</dbReference>
<dbReference type="CDD" id="cd10170">
    <property type="entry name" value="ASKHA_NBD_HSP70"/>
    <property type="match status" value="1"/>
</dbReference>
<reference evidence="3" key="1">
    <citation type="submission" date="2020-10" db="EMBL/GenBank/DDBJ databases">
        <authorList>
            <person name="Gilroy R."/>
        </authorList>
    </citation>
    <scope>NUCLEOTIDE SEQUENCE</scope>
    <source>
        <strain evidence="3">20514</strain>
    </source>
</reference>
<dbReference type="Proteomes" id="UP000810252">
    <property type="component" value="Unassembled WGS sequence"/>
</dbReference>
<dbReference type="SUPFAM" id="SSF53067">
    <property type="entry name" value="Actin-like ATPase domain"/>
    <property type="match status" value="2"/>
</dbReference>
<evidence type="ECO:0000256" key="1">
    <source>
        <dbReference type="ARBA" id="ARBA00022741"/>
    </source>
</evidence>
<keyword evidence="2" id="KW-0067">ATP-binding</keyword>
<name>A0A9D9EL72_9BACT</name>
<dbReference type="InterPro" id="IPR043129">
    <property type="entry name" value="ATPase_NBD"/>
</dbReference>
<dbReference type="InterPro" id="IPR013126">
    <property type="entry name" value="Hsp_70_fam"/>
</dbReference>
<reference evidence="3" key="2">
    <citation type="journal article" date="2021" name="PeerJ">
        <title>Extensive microbial diversity within the chicken gut microbiome revealed by metagenomics and culture.</title>
        <authorList>
            <person name="Gilroy R."/>
            <person name="Ravi A."/>
            <person name="Getino M."/>
            <person name="Pursley I."/>
            <person name="Horton D.L."/>
            <person name="Alikhan N.F."/>
            <person name="Baker D."/>
            <person name="Gharbi K."/>
            <person name="Hall N."/>
            <person name="Watson M."/>
            <person name="Adriaenssens E.M."/>
            <person name="Foster-Nyarko E."/>
            <person name="Jarju S."/>
            <person name="Secka A."/>
            <person name="Antonio M."/>
            <person name="Oren A."/>
            <person name="Chaudhuri R.R."/>
            <person name="La Ragione R."/>
            <person name="Hildebrand F."/>
            <person name="Pallen M.J."/>
        </authorList>
    </citation>
    <scope>NUCLEOTIDE SEQUENCE</scope>
    <source>
        <strain evidence="3">20514</strain>
    </source>
</reference>
<comment type="caution">
    <text evidence="3">The sequence shown here is derived from an EMBL/GenBank/DDBJ whole genome shotgun (WGS) entry which is preliminary data.</text>
</comment>
<dbReference type="PANTHER" id="PTHR42749:SF1">
    <property type="entry name" value="CELL SHAPE-DETERMINING PROTEIN MREB"/>
    <property type="match status" value="1"/>
</dbReference>
<evidence type="ECO:0000313" key="3">
    <source>
        <dbReference type="EMBL" id="MBO8448586.1"/>
    </source>
</evidence>
<protein>
    <submittedName>
        <fullName evidence="3">Hsp70 family protein</fullName>
    </submittedName>
</protein>
<dbReference type="GO" id="GO:0140662">
    <property type="term" value="F:ATP-dependent protein folding chaperone"/>
    <property type="evidence" value="ECO:0007669"/>
    <property type="project" value="InterPro"/>
</dbReference>
<organism evidence="3 4">
    <name type="scientific">Candidatus Cryptobacteroides merdigallinarum</name>
    <dbReference type="NCBI Taxonomy" id="2840770"/>
    <lineage>
        <taxon>Bacteria</taxon>
        <taxon>Pseudomonadati</taxon>
        <taxon>Bacteroidota</taxon>
        <taxon>Bacteroidia</taxon>
        <taxon>Bacteroidales</taxon>
        <taxon>Candidatus Cryptobacteroides</taxon>
    </lineage>
</organism>
<evidence type="ECO:0000313" key="4">
    <source>
        <dbReference type="Proteomes" id="UP000810252"/>
    </source>
</evidence>